<reference evidence="2" key="1">
    <citation type="submission" date="2014-09" db="EMBL/GenBank/DDBJ databases">
        <authorList>
            <person name="Magalhaes I.L.F."/>
            <person name="Oliveira U."/>
            <person name="Santos F.R."/>
            <person name="Vidigal T.H.D.A."/>
            <person name="Brescovit A.D."/>
            <person name="Santos A.J."/>
        </authorList>
    </citation>
    <scope>NUCLEOTIDE SEQUENCE</scope>
    <source>
        <tissue evidence="2">Shoot tissue taken approximately 20 cm above the soil surface</tissue>
    </source>
</reference>
<name>A0A0A9FKA2_ARUDO</name>
<sequence>MSTASPTSTAPPARRTASGWMIGSCAVSTTRRAGWRSRRPPPRTASRCSAIRQLW</sequence>
<protein>
    <submittedName>
        <fullName evidence="2">NAC030</fullName>
    </submittedName>
</protein>
<accession>A0A0A9FKA2</accession>
<reference evidence="2" key="2">
    <citation type="journal article" date="2015" name="Data Brief">
        <title>Shoot transcriptome of the giant reed, Arundo donax.</title>
        <authorList>
            <person name="Barrero R.A."/>
            <person name="Guerrero F.D."/>
            <person name="Moolhuijzen P."/>
            <person name="Goolsby J.A."/>
            <person name="Tidwell J."/>
            <person name="Bellgard S.E."/>
            <person name="Bellgard M.I."/>
        </authorList>
    </citation>
    <scope>NUCLEOTIDE SEQUENCE</scope>
    <source>
        <tissue evidence="2">Shoot tissue taken approximately 20 cm above the soil surface</tissue>
    </source>
</reference>
<dbReference type="EMBL" id="GBRH01187330">
    <property type="protein sequence ID" value="JAE10566.1"/>
    <property type="molecule type" value="Transcribed_RNA"/>
</dbReference>
<dbReference type="AlphaFoldDB" id="A0A0A9FKA2"/>
<feature type="region of interest" description="Disordered" evidence="1">
    <location>
        <begin position="30"/>
        <end position="55"/>
    </location>
</feature>
<evidence type="ECO:0000313" key="2">
    <source>
        <dbReference type="EMBL" id="JAE10566.1"/>
    </source>
</evidence>
<proteinExistence type="predicted"/>
<evidence type="ECO:0000256" key="1">
    <source>
        <dbReference type="SAM" id="MobiDB-lite"/>
    </source>
</evidence>
<organism evidence="2">
    <name type="scientific">Arundo donax</name>
    <name type="common">Giant reed</name>
    <name type="synonym">Donax arundinaceus</name>
    <dbReference type="NCBI Taxonomy" id="35708"/>
    <lineage>
        <taxon>Eukaryota</taxon>
        <taxon>Viridiplantae</taxon>
        <taxon>Streptophyta</taxon>
        <taxon>Embryophyta</taxon>
        <taxon>Tracheophyta</taxon>
        <taxon>Spermatophyta</taxon>
        <taxon>Magnoliopsida</taxon>
        <taxon>Liliopsida</taxon>
        <taxon>Poales</taxon>
        <taxon>Poaceae</taxon>
        <taxon>PACMAD clade</taxon>
        <taxon>Arundinoideae</taxon>
        <taxon>Arundineae</taxon>
        <taxon>Arundo</taxon>
    </lineage>
</organism>